<organism evidence="1 2">
    <name type="scientific">Ferrimonas sediminum</name>
    <dbReference type="NCBI Taxonomy" id="718193"/>
    <lineage>
        <taxon>Bacteria</taxon>
        <taxon>Pseudomonadati</taxon>
        <taxon>Pseudomonadota</taxon>
        <taxon>Gammaproteobacteria</taxon>
        <taxon>Alteromonadales</taxon>
        <taxon>Ferrimonadaceae</taxon>
        <taxon>Ferrimonas</taxon>
    </lineage>
</organism>
<evidence type="ECO:0000313" key="2">
    <source>
        <dbReference type="Proteomes" id="UP000199527"/>
    </source>
</evidence>
<dbReference type="EMBL" id="FNEM01000013">
    <property type="protein sequence ID" value="SDJ77733.1"/>
    <property type="molecule type" value="Genomic_DNA"/>
</dbReference>
<keyword evidence="2" id="KW-1185">Reference proteome</keyword>
<sequence length="414" mass="47661">MAVPGSGEQPEWGIAIGMRFADIPYKTDIDQVTDVVPLMFLHGEDFYLHGLEAGYHLWQDQPHQATLFTRYRFFDIPKELQNTIQEDSFDLGLRYRYVPRERHFVDTELLSDNNGRSYGHLRYGFDGQWGNLSYQPTVQLDWRSQDFVEYYYGLGDTRADADLGASAGIGLKYHVGSNLYLIGQVQGSVLGSGISELDTLDKRFTLESYAGFAFFPTAEQSANPLRREDFEGHYLRVAHGWATPSNLGEILSFDWEKDPYNNQMTSVFYGYPLTDSLFGFPIDLYATPGVVLHHSSEVQKTSYEGVMAIKAYYTFSWPIRWRFGVAEGLSYINRVTYIERSELEEKGYRPSKLMNYLDFSIDTNLGDLFQSSKWSHLWLGWSIHHRSSMFESSSAFGRIKGGSNYNTLYLQWQF</sequence>
<dbReference type="AlphaFoldDB" id="A0A1G8WI14"/>
<dbReference type="Proteomes" id="UP000199527">
    <property type="component" value="Unassembled WGS sequence"/>
</dbReference>
<name>A0A1G8WI14_9GAMM</name>
<dbReference type="Pfam" id="PF06629">
    <property type="entry name" value="MipA"/>
    <property type="match status" value="1"/>
</dbReference>
<protein>
    <submittedName>
        <fullName evidence="1">Outer membrane protein</fullName>
    </submittedName>
</protein>
<accession>A0A1G8WI14</accession>
<reference evidence="2" key="1">
    <citation type="submission" date="2016-10" db="EMBL/GenBank/DDBJ databases">
        <authorList>
            <person name="Varghese N."/>
            <person name="Submissions S."/>
        </authorList>
    </citation>
    <scope>NUCLEOTIDE SEQUENCE [LARGE SCALE GENOMIC DNA]</scope>
    <source>
        <strain evidence="2">DSM 23317</strain>
    </source>
</reference>
<dbReference type="InterPro" id="IPR010583">
    <property type="entry name" value="MipA"/>
</dbReference>
<proteinExistence type="predicted"/>
<gene>
    <name evidence="1" type="ORF">SAMN04488540_11368</name>
</gene>
<evidence type="ECO:0000313" key="1">
    <source>
        <dbReference type="EMBL" id="SDJ77733.1"/>
    </source>
</evidence>